<evidence type="ECO:0000256" key="2">
    <source>
        <dbReference type="SAM" id="Phobius"/>
    </source>
</evidence>
<keyword evidence="2" id="KW-0472">Membrane</keyword>
<dbReference type="Proteomes" id="UP001500902">
    <property type="component" value="Unassembled WGS sequence"/>
</dbReference>
<evidence type="ECO:0000313" key="5">
    <source>
        <dbReference type="Proteomes" id="UP001500902"/>
    </source>
</evidence>
<feature type="chain" id="PRO_5047201113" description="Htaa protein" evidence="3">
    <location>
        <begin position="28"/>
        <end position="245"/>
    </location>
</feature>
<feature type="signal peptide" evidence="3">
    <location>
        <begin position="1"/>
        <end position="27"/>
    </location>
</feature>
<feature type="transmembrane region" description="Helical" evidence="2">
    <location>
        <begin position="196"/>
        <end position="218"/>
    </location>
</feature>
<accession>A0ABP7CMM1</accession>
<keyword evidence="3" id="KW-0732">Signal</keyword>
<sequence>MRKGLIVLASVLALVTGGVAPAVPAVAAGGWAMTYVDPHPSRFEAGRSYAVGFWVLQHGTHPFEGRMRPVGLRFTRADGRSVTFDGTALPEAAHYAASVVVPEGVWRVEGVQGPFEPYGVGTLTVPGPLRINPVPSDLLAAGRSDADTHWDTVRPPGFGPGGATPADAGQAPVSSSPVAVSAPVAPPRSEPGEVPAYALLLAAVGGAVLAVAASRLTAAARRGKEEERDLPADDTAETIVISGSS</sequence>
<dbReference type="EMBL" id="BAAAZP010000138">
    <property type="protein sequence ID" value="GAA3693220.1"/>
    <property type="molecule type" value="Genomic_DNA"/>
</dbReference>
<organism evidence="4 5">
    <name type="scientific">Nonomuraea antimicrobica</name>
    <dbReference type="NCBI Taxonomy" id="561173"/>
    <lineage>
        <taxon>Bacteria</taxon>
        <taxon>Bacillati</taxon>
        <taxon>Actinomycetota</taxon>
        <taxon>Actinomycetes</taxon>
        <taxon>Streptosporangiales</taxon>
        <taxon>Streptosporangiaceae</taxon>
        <taxon>Nonomuraea</taxon>
    </lineage>
</organism>
<keyword evidence="5" id="KW-1185">Reference proteome</keyword>
<keyword evidence="2" id="KW-0812">Transmembrane</keyword>
<name>A0ABP7CMM1_9ACTN</name>
<comment type="caution">
    <text evidence="4">The sequence shown here is derived from an EMBL/GenBank/DDBJ whole genome shotgun (WGS) entry which is preliminary data.</text>
</comment>
<gene>
    <name evidence="4" type="ORF">GCM10022224_068460</name>
</gene>
<reference evidence="5" key="1">
    <citation type="journal article" date="2019" name="Int. J. Syst. Evol. Microbiol.">
        <title>The Global Catalogue of Microorganisms (GCM) 10K type strain sequencing project: providing services to taxonomists for standard genome sequencing and annotation.</title>
        <authorList>
            <consortium name="The Broad Institute Genomics Platform"/>
            <consortium name="The Broad Institute Genome Sequencing Center for Infectious Disease"/>
            <person name="Wu L."/>
            <person name="Ma J."/>
        </authorList>
    </citation>
    <scope>NUCLEOTIDE SEQUENCE [LARGE SCALE GENOMIC DNA]</scope>
    <source>
        <strain evidence="5">JCM 16904</strain>
    </source>
</reference>
<protein>
    <recommendedName>
        <fullName evidence="6">Htaa protein</fullName>
    </recommendedName>
</protein>
<evidence type="ECO:0008006" key="6">
    <source>
        <dbReference type="Google" id="ProtNLM"/>
    </source>
</evidence>
<evidence type="ECO:0000313" key="4">
    <source>
        <dbReference type="EMBL" id="GAA3693220.1"/>
    </source>
</evidence>
<dbReference type="RefSeq" id="WP_344887328.1">
    <property type="nucleotide sequence ID" value="NZ_BAAAZP010000138.1"/>
</dbReference>
<keyword evidence="2" id="KW-1133">Transmembrane helix</keyword>
<proteinExistence type="predicted"/>
<feature type="region of interest" description="Disordered" evidence="1">
    <location>
        <begin position="155"/>
        <end position="189"/>
    </location>
</feature>
<feature type="compositionally biased region" description="Basic and acidic residues" evidence="1">
    <location>
        <begin position="222"/>
        <end position="231"/>
    </location>
</feature>
<evidence type="ECO:0000256" key="3">
    <source>
        <dbReference type="SAM" id="SignalP"/>
    </source>
</evidence>
<evidence type="ECO:0000256" key="1">
    <source>
        <dbReference type="SAM" id="MobiDB-lite"/>
    </source>
</evidence>
<feature type="region of interest" description="Disordered" evidence="1">
    <location>
        <begin position="220"/>
        <end position="245"/>
    </location>
</feature>
<feature type="compositionally biased region" description="Low complexity" evidence="1">
    <location>
        <begin position="163"/>
        <end position="183"/>
    </location>
</feature>